<dbReference type="Gene3D" id="1.10.760.10">
    <property type="entry name" value="Cytochrome c-like domain"/>
    <property type="match status" value="1"/>
</dbReference>
<dbReference type="STRING" id="1324352.OK18_06700"/>
<dbReference type="GO" id="GO:0020037">
    <property type="term" value="F:heme binding"/>
    <property type="evidence" value="ECO:0007669"/>
    <property type="project" value="InterPro"/>
</dbReference>
<evidence type="ECO:0000256" key="5">
    <source>
        <dbReference type="SAM" id="SignalP"/>
    </source>
</evidence>
<feature type="chain" id="PRO_5002557850" evidence="5">
    <location>
        <begin position="23"/>
        <end position="97"/>
    </location>
</feature>
<keyword evidence="2 4" id="KW-0479">Metal-binding</keyword>
<dbReference type="SUPFAM" id="SSF46626">
    <property type="entry name" value="Cytochrome c"/>
    <property type="match status" value="1"/>
</dbReference>
<evidence type="ECO:0000256" key="3">
    <source>
        <dbReference type="ARBA" id="ARBA00023004"/>
    </source>
</evidence>
<name>A0A0G3LZI8_CHRGL</name>
<dbReference type="KEGG" id="cgn:OK18_06700"/>
<keyword evidence="5" id="KW-0732">Signal</keyword>
<dbReference type="RefSeq" id="WP_050019812.1">
    <property type="nucleotide sequence ID" value="NZ_CP009928.1"/>
</dbReference>
<dbReference type="InterPro" id="IPR009056">
    <property type="entry name" value="Cyt_c-like_dom"/>
</dbReference>
<evidence type="ECO:0000259" key="6">
    <source>
        <dbReference type="PROSITE" id="PS51007"/>
    </source>
</evidence>
<reference evidence="7 8" key="1">
    <citation type="submission" date="2014-11" db="EMBL/GenBank/DDBJ databases">
        <authorList>
            <person name="Park G.-S."/>
            <person name="Hong S.-J."/>
            <person name="Jung B.K."/>
            <person name="Khan A.R."/>
            <person name="Kwak Y."/>
            <person name="Shin J.-H."/>
        </authorList>
    </citation>
    <scope>NUCLEOTIDE SEQUENCE [LARGE SCALE GENOMIC DNA]</scope>
    <source>
        <strain evidence="7 8">DSM 27622</strain>
    </source>
</reference>
<protein>
    <submittedName>
        <fullName evidence="7">Cytochrome C</fullName>
    </submittedName>
</protein>
<evidence type="ECO:0000313" key="7">
    <source>
        <dbReference type="EMBL" id="AKK72366.1"/>
    </source>
</evidence>
<evidence type="ECO:0000256" key="1">
    <source>
        <dbReference type="ARBA" id="ARBA00022617"/>
    </source>
</evidence>
<dbReference type="PATRIC" id="fig|1324352.5.peg.1416"/>
<dbReference type="PROSITE" id="PS51257">
    <property type="entry name" value="PROKAR_LIPOPROTEIN"/>
    <property type="match status" value="1"/>
</dbReference>
<organism evidence="7 8">
    <name type="scientific">Chryseobacterium gallinarum</name>
    <dbReference type="NCBI Taxonomy" id="1324352"/>
    <lineage>
        <taxon>Bacteria</taxon>
        <taxon>Pseudomonadati</taxon>
        <taxon>Bacteroidota</taxon>
        <taxon>Flavobacteriia</taxon>
        <taxon>Flavobacteriales</taxon>
        <taxon>Weeksellaceae</taxon>
        <taxon>Chryseobacterium group</taxon>
        <taxon>Chryseobacterium</taxon>
    </lineage>
</organism>
<dbReference type="OrthoDB" id="679921at2"/>
<feature type="signal peptide" evidence="5">
    <location>
        <begin position="1"/>
        <end position="22"/>
    </location>
</feature>
<dbReference type="GO" id="GO:0009055">
    <property type="term" value="F:electron transfer activity"/>
    <property type="evidence" value="ECO:0007669"/>
    <property type="project" value="InterPro"/>
</dbReference>
<accession>A0A0G3LZI8</accession>
<keyword evidence="1 4" id="KW-0349">Heme</keyword>
<keyword evidence="3 4" id="KW-0408">Iron</keyword>
<evidence type="ECO:0000256" key="4">
    <source>
        <dbReference type="PROSITE-ProRule" id="PRU00433"/>
    </source>
</evidence>
<dbReference type="InterPro" id="IPR036909">
    <property type="entry name" value="Cyt_c-like_dom_sf"/>
</dbReference>
<proteinExistence type="predicted"/>
<dbReference type="GO" id="GO:0046872">
    <property type="term" value="F:metal ion binding"/>
    <property type="evidence" value="ECO:0007669"/>
    <property type="project" value="UniProtKB-KW"/>
</dbReference>
<dbReference type="Proteomes" id="UP000035213">
    <property type="component" value="Chromosome"/>
</dbReference>
<sequence>MKKLIAAAFLTAILVTSCTPKASTATATAGTATSTAEQIAQGKTIFENSCGRCHKLPDPASHNPVQWVGIMNSMAPKAKLTDEQHQWVYDYIVSVKK</sequence>
<dbReference type="PROSITE" id="PS51007">
    <property type="entry name" value="CYTC"/>
    <property type="match status" value="1"/>
</dbReference>
<dbReference type="AlphaFoldDB" id="A0A0G3LZI8"/>
<feature type="domain" description="Cytochrome c" evidence="6">
    <location>
        <begin position="37"/>
        <end position="97"/>
    </location>
</feature>
<dbReference type="EMBL" id="CP009928">
    <property type="protein sequence ID" value="AKK72366.1"/>
    <property type="molecule type" value="Genomic_DNA"/>
</dbReference>
<gene>
    <name evidence="7" type="ORF">OK18_06700</name>
</gene>
<evidence type="ECO:0000256" key="2">
    <source>
        <dbReference type="ARBA" id="ARBA00022723"/>
    </source>
</evidence>
<evidence type="ECO:0000313" key="8">
    <source>
        <dbReference type="Proteomes" id="UP000035213"/>
    </source>
</evidence>